<dbReference type="InterPro" id="IPR043519">
    <property type="entry name" value="NT_sf"/>
</dbReference>
<dbReference type="Gene3D" id="3.30.460.10">
    <property type="entry name" value="Beta Polymerase, domain 2"/>
    <property type="match status" value="1"/>
</dbReference>
<dbReference type="RefSeq" id="WP_158380461.1">
    <property type="nucleotide sequence ID" value="NZ_CABVPR010000007.1"/>
</dbReference>
<dbReference type="GeneID" id="93131067"/>
<dbReference type="SUPFAM" id="SSF81301">
    <property type="entry name" value="Nucleotidyltransferase"/>
    <property type="match status" value="1"/>
</dbReference>
<evidence type="ECO:0000313" key="2">
    <source>
        <dbReference type="EMBL" id="QRO80886.1"/>
    </source>
</evidence>
<organism evidence="2 3">
    <name type="scientific">Burkholderia dolosa</name>
    <dbReference type="NCBI Taxonomy" id="152500"/>
    <lineage>
        <taxon>Bacteria</taxon>
        <taxon>Pseudomonadati</taxon>
        <taxon>Pseudomonadota</taxon>
        <taxon>Betaproteobacteria</taxon>
        <taxon>Burkholderiales</taxon>
        <taxon>Burkholderiaceae</taxon>
        <taxon>Burkholderia</taxon>
        <taxon>Burkholderia cepacia complex</taxon>
    </lineage>
</organism>
<sequence length="332" mass="37822">MIIPAQLVQKHNLYKPYLEKVEQRARERIFNFCNAHGYAFVGRLKDTESLFEKIETGRFDSWSKLDDLYGCSIVIPFLDEEEQVIQWLKDQFDVVEIKLRGTTLKDPAVFRFDATRVVAKLRSSDFAAHSELTKISFEIQVRTAFEHAWSVATHSLAYKGERVDWSRLRLAAQLKASVEQLDMLVLGFDGAANAIHKQKWPDVAIRARIEQVFRSRFDEGTLPLEIRPLSWMRFCENVQRLIISTSKDAVKGAVAERFVEKRLETIEAALDQVGAAYPKSVSLLQFCIGTLANAELITGPLKGYIPYITEELRSLFPKTTIAGIGFSLEDTN</sequence>
<dbReference type="EMBL" id="CP069484">
    <property type="protein sequence ID" value="QRO80886.1"/>
    <property type="molecule type" value="Genomic_DNA"/>
</dbReference>
<dbReference type="PANTHER" id="PTHR41773">
    <property type="entry name" value="GTP PYROPHOSPHATASE-RELATED"/>
    <property type="match status" value="1"/>
</dbReference>
<gene>
    <name evidence="2" type="ORF">I6K02_27600</name>
</gene>
<keyword evidence="3" id="KW-1185">Reference proteome</keyword>
<feature type="domain" description="RelA/SpoT" evidence="1">
    <location>
        <begin position="42"/>
        <end position="164"/>
    </location>
</feature>
<dbReference type="InterPro" id="IPR007685">
    <property type="entry name" value="RelA_SpoT"/>
</dbReference>
<dbReference type="CDD" id="cd05399">
    <property type="entry name" value="NT_Rel-Spo_like"/>
    <property type="match status" value="1"/>
</dbReference>
<dbReference type="Pfam" id="PF04607">
    <property type="entry name" value="RelA_SpoT"/>
    <property type="match status" value="1"/>
</dbReference>
<dbReference type="Proteomes" id="UP000625568">
    <property type="component" value="Chromosome 3"/>
</dbReference>
<dbReference type="AlphaFoldDB" id="A0A892ID47"/>
<protein>
    <recommendedName>
        <fullName evidence="1">RelA/SpoT domain-containing protein</fullName>
    </recommendedName>
</protein>
<reference evidence="2 3" key="1">
    <citation type="submission" date="2021-02" db="EMBL/GenBank/DDBJ databases">
        <title>FDA dAtabase for Regulatory Grade micrObial Sequences (FDA-ARGOS): Supporting development and validation of Infectious Disease Dx tests.</title>
        <authorList>
            <person name="Minogue T."/>
            <person name="Wolcott M."/>
            <person name="Wasieloski L."/>
            <person name="Aguilar W."/>
            <person name="Moore D."/>
            <person name="Jaissle J."/>
            <person name="Tallon L."/>
            <person name="Sadzewicz L."/>
            <person name="Zhao X."/>
            <person name="Boylan J."/>
            <person name="Ott S."/>
            <person name="Bowen H."/>
            <person name="Vavikolanu K."/>
            <person name="Mehta A."/>
            <person name="Aluvathingal J."/>
            <person name="Nadendla S."/>
            <person name="Yan Y."/>
            <person name="Sichtig H."/>
        </authorList>
    </citation>
    <scope>NUCLEOTIDE SEQUENCE [LARGE SCALE GENOMIC DNA]</scope>
    <source>
        <strain evidence="2 3">FDAARGOS_1272</strain>
    </source>
</reference>
<evidence type="ECO:0000313" key="3">
    <source>
        <dbReference type="Proteomes" id="UP000625568"/>
    </source>
</evidence>
<accession>A0A892ID47</accession>
<name>A0A892ID47_9BURK</name>
<dbReference type="SMART" id="SM00954">
    <property type="entry name" value="RelA_SpoT"/>
    <property type="match status" value="1"/>
</dbReference>
<proteinExistence type="predicted"/>
<dbReference type="PANTHER" id="PTHR41773:SF1">
    <property type="entry name" value="RELA_SPOT DOMAIN-CONTAINING PROTEIN"/>
    <property type="match status" value="1"/>
</dbReference>
<evidence type="ECO:0000259" key="1">
    <source>
        <dbReference type="SMART" id="SM00954"/>
    </source>
</evidence>
<dbReference type="GO" id="GO:0015969">
    <property type="term" value="P:guanosine tetraphosphate metabolic process"/>
    <property type="evidence" value="ECO:0007669"/>
    <property type="project" value="InterPro"/>
</dbReference>